<proteinExistence type="inferred from homology"/>
<sequence length="268" mass="27808">MELNGKRVLITGGSSGIGLAIARVMISKGARVVISGRNGKRLTQAAKELEANGSPVAVVQADVATAEGRARSLEKAIRVLGGLDVLVNNAGGVRAGRLEKTTEEEIRAMVEVDLVAPILLAQAALPHLRDSGDGLIVNVASGIALIGAPFYATYAGVKAGLARFSEALRRELKGEGVHVLTLYPGATDTPMMQSSKAGPELGFTREPAEAVADALIGGIEEGALEVIRGGETRAKMIATNRDDPAAIDERFLTMKPALEEAVSGHSAL</sequence>
<dbReference type="PANTHER" id="PTHR44196">
    <property type="entry name" value="DEHYDROGENASE/REDUCTASE SDR FAMILY MEMBER 7B"/>
    <property type="match status" value="1"/>
</dbReference>
<name>A0A1C3WUV7_9HYPH</name>
<dbReference type="Gene3D" id="3.40.50.720">
    <property type="entry name" value="NAD(P)-binding Rossmann-like Domain"/>
    <property type="match status" value="1"/>
</dbReference>
<dbReference type="SMART" id="SM00822">
    <property type="entry name" value="PKS_KR"/>
    <property type="match status" value="1"/>
</dbReference>
<gene>
    <name evidence="5" type="ORF">GA0061101_117129</name>
</gene>
<dbReference type="SUPFAM" id="SSF51735">
    <property type="entry name" value="NAD(P)-binding Rossmann-fold domains"/>
    <property type="match status" value="1"/>
</dbReference>
<evidence type="ECO:0000313" key="5">
    <source>
        <dbReference type="EMBL" id="SCB43748.1"/>
    </source>
</evidence>
<dbReference type="GO" id="GO:0016491">
    <property type="term" value="F:oxidoreductase activity"/>
    <property type="evidence" value="ECO:0007669"/>
    <property type="project" value="UniProtKB-KW"/>
</dbReference>
<dbReference type="PRINTS" id="PR00081">
    <property type="entry name" value="GDHRDH"/>
</dbReference>
<reference evidence="5 6" key="1">
    <citation type="submission" date="2016-08" db="EMBL/GenBank/DDBJ databases">
        <authorList>
            <person name="Seilhamer J.J."/>
        </authorList>
    </citation>
    <scope>NUCLEOTIDE SEQUENCE [LARGE SCALE GENOMIC DNA]</scope>
    <source>
        <strain evidence="5 6">P1-7</strain>
    </source>
</reference>
<dbReference type="RefSeq" id="WP_047558303.1">
    <property type="nucleotide sequence ID" value="NZ_FMAF01000017.1"/>
</dbReference>
<evidence type="ECO:0000256" key="1">
    <source>
        <dbReference type="ARBA" id="ARBA00006484"/>
    </source>
</evidence>
<dbReference type="InterPro" id="IPR036291">
    <property type="entry name" value="NAD(P)-bd_dom_sf"/>
</dbReference>
<keyword evidence="2" id="KW-0560">Oxidoreductase</keyword>
<evidence type="ECO:0000259" key="4">
    <source>
        <dbReference type="SMART" id="SM00822"/>
    </source>
</evidence>
<evidence type="ECO:0000256" key="3">
    <source>
        <dbReference type="RuleBase" id="RU000363"/>
    </source>
</evidence>
<dbReference type="CDD" id="cd05233">
    <property type="entry name" value="SDR_c"/>
    <property type="match status" value="1"/>
</dbReference>
<accession>A0A1C3WUV7</accession>
<dbReference type="EMBL" id="FMAF01000017">
    <property type="protein sequence ID" value="SCB43748.1"/>
    <property type="molecule type" value="Genomic_DNA"/>
</dbReference>
<dbReference type="Pfam" id="PF00106">
    <property type="entry name" value="adh_short"/>
    <property type="match status" value="1"/>
</dbReference>
<dbReference type="AlphaFoldDB" id="A0A1C3WUV7"/>
<protein>
    <submittedName>
        <fullName evidence="5">Short-chain dehydrogenase</fullName>
    </submittedName>
</protein>
<evidence type="ECO:0000256" key="2">
    <source>
        <dbReference type="ARBA" id="ARBA00023002"/>
    </source>
</evidence>
<comment type="similarity">
    <text evidence="1 3">Belongs to the short-chain dehydrogenases/reductases (SDR) family.</text>
</comment>
<dbReference type="InterPro" id="IPR057326">
    <property type="entry name" value="KR_dom"/>
</dbReference>
<dbReference type="Proteomes" id="UP000199205">
    <property type="component" value="Unassembled WGS sequence"/>
</dbReference>
<dbReference type="OrthoDB" id="7301144at2"/>
<evidence type="ECO:0000313" key="6">
    <source>
        <dbReference type="Proteomes" id="UP000199205"/>
    </source>
</evidence>
<dbReference type="PANTHER" id="PTHR44196:SF1">
    <property type="entry name" value="DEHYDROGENASE_REDUCTASE SDR FAMILY MEMBER 7B"/>
    <property type="match status" value="1"/>
</dbReference>
<dbReference type="InterPro" id="IPR002347">
    <property type="entry name" value="SDR_fam"/>
</dbReference>
<feature type="domain" description="Ketoreductase" evidence="4">
    <location>
        <begin position="6"/>
        <end position="189"/>
    </location>
</feature>
<organism evidence="5 6">
    <name type="scientific">Rhizobium lusitanum</name>
    <dbReference type="NCBI Taxonomy" id="293958"/>
    <lineage>
        <taxon>Bacteria</taxon>
        <taxon>Pseudomonadati</taxon>
        <taxon>Pseudomonadota</taxon>
        <taxon>Alphaproteobacteria</taxon>
        <taxon>Hyphomicrobiales</taxon>
        <taxon>Rhizobiaceae</taxon>
        <taxon>Rhizobium/Agrobacterium group</taxon>
        <taxon>Rhizobium</taxon>
    </lineage>
</organism>
<dbReference type="PRINTS" id="PR00080">
    <property type="entry name" value="SDRFAMILY"/>
</dbReference>
<dbReference type="GO" id="GO:0016020">
    <property type="term" value="C:membrane"/>
    <property type="evidence" value="ECO:0007669"/>
    <property type="project" value="TreeGrafter"/>
</dbReference>